<name>A0A928Z951_9CYAN</name>
<evidence type="ECO:0000313" key="2">
    <source>
        <dbReference type="Proteomes" id="UP000621799"/>
    </source>
</evidence>
<dbReference type="RefSeq" id="WP_264321533.1">
    <property type="nucleotide sequence ID" value="NZ_JADEXN010000179.1"/>
</dbReference>
<gene>
    <name evidence="1" type="ORF">IQ235_11060</name>
</gene>
<accession>A0A928Z951</accession>
<protein>
    <submittedName>
        <fullName evidence="1">Uncharacterized protein</fullName>
    </submittedName>
</protein>
<reference evidence="1" key="1">
    <citation type="submission" date="2020-10" db="EMBL/GenBank/DDBJ databases">
        <authorList>
            <person name="Castelo-Branco R."/>
            <person name="Eusebio N."/>
            <person name="Adriana R."/>
            <person name="Vieira A."/>
            <person name="Brugerolle De Fraissinette N."/>
            <person name="Rezende De Castro R."/>
            <person name="Schneider M.P."/>
            <person name="Vasconcelos V."/>
            <person name="Leao P.N."/>
        </authorList>
    </citation>
    <scope>NUCLEOTIDE SEQUENCE</scope>
    <source>
        <strain evidence="1">LEGE 11467</strain>
    </source>
</reference>
<sequence length="420" mass="48651">MPTNEQDLYQHLLKLVKVETPQQLIERFRTLFIDGSGYPDPTIADVVGNLTTTGREQTEFNSVLNRCCHILINHWQMESKTQLAIPELVNLFETPSLNSPSYRLAQSRNTRRLRGLVQQFRQSEQYMTLHRLVQVVDRECDPNLSETSRPLGSLIGRYPYLYSHSLLNDSSTYEHQQTVRQIQAQKQKQYEVSLSKYVTYKVRKAQLSRQTSPATAKRVLKPVENPTLLDDRELYVAVKQFAGRAEGSYTYRDLAQNFITHTSQTKTFREFKEDLYEYLVTTVDSDYGKRQFNAKLYQQLMDTMPQCDSQKLTDFLIVRTCSQLLNFLVVESPQKPNHYVLIDLLSNLGPTFVMALLLKIILICRRVKPYLEKRFSILFNHYDSSTREAVQWLIQSLENLNVALSTNFGAADLSFLSKAS</sequence>
<comment type="caution">
    <text evidence="1">The sequence shown here is derived from an EMBL/GenBank/DDBJ whole genome shotgun (WGS) entry which is preliminary data.</text>
</comment>
<dbReference type="Proteomes" id="UP000621799">
    <property type="component" value="Unassembled WGS sequence"/>
</dbReference>
<dbReference type="AlphaFoldDB" id="A0A928Z951"/>
<keyword evidence="2" id="KW-1185">Reference proteome</keyword>
<proteinExistence type="predicted"/>
<organism evidence="1 2">
    <name type="scientific">Zarconia navalis LEGE 11467</name>
    <dbReference type="NCBI Taxonomy" id="1828826"/>
    <lineage>
        <taxon>Bacteria</taxon>
        <taxon>Bacillati</taxon>
        <taxon>Cyanobacteriota</taxon>
        <taxon>Cyanophyceae</taxon>
        <taxon>Oscillatoriophycideae</taxon>
        <taxon>Oscillatoriales</taxon>
        <taxon>Oscillatoriales incertae sedis</taxon>
        <taxon>Zarconia</taxon>
        <taxon>Zarconia navalis</taxon>
    </lineage>
</organism>
<evidence type="ECO:0000313" key="1">
    <source>
        <dbReference type="EMBL" id="MBE9041319.1"/>
    </source>
</evidence>
<dbReference type="EMBL" id="JADEXN010000179">
    <property type="protein sequence ID" value="MBE9041319.1"/>
    <property type="molecule type" value="Genomic_DNA"/>
</dbReference>